<evidence type="ECO:0000259" key="9">
    <source>
        <dbReference type="Pfam" id="PF01529"/>
    </source>
</evidence>
<feature type="transmembrane region" description="Helical" evidence="7">
    <location>
        <begin position="220"/>
        <end position="241"/>
    </location>
</feature>
<dbReference type="Proteomes" id="UP000783686">
    <property type="component" value="Unassembled WGS sequence"/>
</dbReference>
<dbReference type="PANTHER" id="PTHR12246">
    <property type="entry name" value="PALMITOYLTRANSFERASE ZDHHC16"/>
    <property type="match status" value="1"/>
</dbReference>
<dbReference type="OrthoDB" id="9909019at2759"/>
<dbReference type="PROSITE" id="PS50216">
    <property type="entry name" value="DHHC"/>
    <property type="match status" value="1"/>
</dbReference>
<comment type="similarity">
    <text evidence="7">Belongs to the DHHC palmitoyltransferase family.</text>
</comment>
<evidence type="ECO:0000256" key="8">
    <source>
        <dbReference type="SAM" id="MobiDB-lite"/>
    </source>
</evidence>
<protein>
    <recommendedName>
        <fullName evidence="7">Palmitoyltransferase</fullName>
        <ecNumber evidence="7">2.3.1.225</ecNumber>
    </recommendedName>
</protein>
<comment type="domain">
    <text evidence="7">The DHHC domain is required for palmitoyltransferase activity.</text>
</comment>
<evidence type="ECO:0000256" key="3">
    <source>
        <dbReference type="ARBA" id="ARBA00022692"/>
    </source>
</evidence>
<dbReference type="AlphaFoldDB" id="A0A811KI52"/>
<evidence type="ECO:0000313" key="10">
    <source>
        <dbReference type="EMBL" id="CAD5215966.1"/>
    </source>
</evidence>
<evidence type="ECO:0000256" key="4">
    <source>
        <dbReference type="ARBA" id="ARBA00022989"/>
    </source>
</evidence>
<comment type="caution">
    <text evidence="10">The sequence shown here is derived from an EMBL/GenBank/DDBJ whole genome shotgun (WGS) entry which is preliminary data.</text>
</comment>
<keyword evidence="11" id="KW-1185">Reference proteome</keyword>
<evidence type="ECO:0000256" key="7">
    <source>
        <dbReference type="RuleBase" id="RU079119"/>
    </source>
</evidence>
<gene>
    <name evidence="10" type="ORF">BOKJ2_LOCUS6357</name>
</gene>
<evidence type="ECO:0000256" key="6">
    <source>
        <dbReference type="ARBA" id="ARBA00023315"/>
    </source>
</evidence>
<comment type="catalytic activity">
    <reaction evidence="7">
        <text>L-cysteinyl-[protein] + hexadecanoyl-CoA = S-hexadecanoyl-L-cysteinyl-[protein] + CoA</text>
        <dbReference type="Rhea" id="RHEA:36683"/>
        <dbReference type="Rhea" id="RHEA-COMP:10131"/>
        <dbReference type="Rhea" id="RHEA-COMP:11032"/>
        <dbReference type="ChEBI" id="CHEBI:29950"/>
        <dbReference type="ChEBI" id="CHEBI:57287"/>
        <dbReference type="ChEBI" id="CHEBI:57379"/>
        <dbReference type="ChEBI" id="CHEBI:74151"/>
        <dbReference type="EC" id="2.3.1.225"/>
    </reaction>
</comment>
<feature type="domain" description="Palmitoyltransferase DHHC" evidence="9">
    <location>
        <begin position="126"/>
        <end position="251"/>
    </location>
</feature>
<keyword evidence="3 7" id="KW-0812">Transmembrane</keyword>
<dbReference type="GO" id="GO:0019706">
    <property type="term" value="F:protein-cysteine S-palmitoyltransferase activity"/>
    <property type="evidence" value="ECO:0007669"/>
    <property type="project" value="UniProtKB-EC"/>
</dbReference>
<feature type="transmembrane region" description="Helical" evidence="7">
    <location>
        <begin position="57"/>
        <end position="78"/>
    </location>
</feature>
<organism evidence="10 11">
    <name type="scientific">Bursaphelenchus okinawaensis</name>
    <dbReference type="NCBI Taxonomy" id="465554"/>
    <lineage>
        <taxon>Eukaryota</taxon>
        <taxon>Metazoa</taxon>
        <taxon>Ecdysozoa</taxon>
        <taxon>Nematoda</taxon>
        <taxon>Chromadorea</taxon>
        <taxon>Rhabditida</taxon>
        <taxon>Tylenchina</taxon>
        <taxon>Tylenchomorpha</taxon>
        <taxon>Aphelenchoidea</taxon>
        <taxon>Aphelenchoididae</taxon>
        <taxon>Bursaphelenchus</taxon>
    </lineage>
</organism>
<dbReference type="InterPro" id="IPR039859">
    <property type="entry name" value="PFA4/ZDH16/20/ERF2-like"/>
</dbReference>
<dbReference type="GO" id="GO:0016020">
    <property type="term" value="C:membrane"/>
    <property type="evidence" value="ECO:0007669"/>
    <property type="project" value="UniProtKB-SubCell"/>
</dbReference>
<dbReference type="Pfam" id="PF01529">
    <property type="entry name" value="DHHC"/>
    <property type="match status" value="1"/>
</dbReference>
<evidence type="ECO:0000313" key="11">
    <source>
        <dbReference type="Proteomes" id="UP000614601"/>
    </source>
</evidence>
<feature type="transmembrane region" description="Helical" evidence="7">
    <location>
        <begin position="173"/>
        <end position="200"/>
    </location>
</feature>
<dbReference type="EMBL" id="CAJFDH010000003">
    <property type="protein sequence ID" value="CAD5215966.1"/>
    <property type="molecule type" value="Genomic_DNA"/>
</dbReference>
<evidence type="ECO:0000256" key="1">
    <source>
        <dbReference type="ARBA" id="ARBA00004141"/>
    </source>
</evidence>
<dbReference type="Proteomes" id="UP000614601">
    <property type="component" value="Unassembled WGS sequence"/>
</dbReference>
<keyword evidence="4 7" id="KW-1133">Transmembrane helix</keyword>
<sequence>MASAILHSPICRFILKVGRAVPVVVILIIVSLSYYVYVFQTVPLLTSSWYLRVPLYIAFHILLCLFLLSYFMTVMAPLPEIPAKYYLTRDALMDFWAEKSEVGRNDVLFRYISQNSISTLNVSPSEGPRFCGQCKCIKPDRSHHCSICSRCVLRYDHHCPWVNNCVHNNNYKFFLLFLFYGVVLCLYVLCTSLSTFISFWKGKPVPQDMISNFGSLFLPFLAFLFGLSMSCLLFYHIYLVCRNKTTVEQWNPPHFDYGPDPGAYNLGSYRNFKQIFGDKPLLWLLPVHSTVYDGLGFPHRAQTSTTTSTSQSYRPLPSETLGHPMV</sequence>
<dbReference type="EC" id="2.3.1.225" evidence="7"/>
<feature type="transmembrane region" description="Helical" evidence="7">
    <location>
        <begin position="20"/>
        <end position="37"/>
    </location>
</feature>
<feature type="compositionally biased region" description="Low complexity" evidence="8">
    <location>
        <begin position="302"/>
        <end position="312"/>
    </location>
</feature>
<dbReference type="InterPro" id="IPR001594">
    <property type="entry name" value="Palmitoyltrfase_DHHC"/>
</dbReference>
<evidence type="ECO:0000256" key="2">
    <source>
        <dbReference type="ARBA" id="ARBA00022679"/>
    </source>
</evidence>
<comment type="subcellular location">
    <subcellularLocation>
        <location evidence="1">Membrane</location>
        <topology evidence="1">Multi-pass membrane protein</topology>
    </subcellularLocation>
</comment>
<keyword evidence="5 7" id="KW-0472">Membrane</keyword>
<feature type="region of interest" description="Disordered" evidence="8">
    <location>
        <begin position="302"/>
        <end position="326"/>
    </location>
</feature>
<accession>A0A811KI52</accession>
<dbReference type="EMBL" id="CAJFCW020000003">
    <property type="protein sequence ID" value="CAG9105096.1"/>
    <property type="molecule type" value="Genomic_DNA"/>
</dbReference>
<keyword evidence="6 7" id="KW-0012">Acyltransferase</keyword>
<name>A0A811KI52_9BILA</name>
<evidence type="ECO:0000256" key="5">
    <source>
        <dbReference type="ARBA" id="ARBA00023136"/>
    </source>
</evidence>
<keyword evidence="2 7" id="KW-0808">Transferase</keyword>
<reference evidence="10" key="1">
    <citation type="submission" date="2020-09" db="EMBL/GenBank/DDBJ databases">
        <authorList>
            <person name="Kikuchi T."/>
        </authorList>
    </citation>
    <scope>NUCLEOTIDE SEQUENCE</scope>
    <source>
        <strain evidence="10">SH1</strain>
    </source>
</reference>
<proteinExistence type="inferred from homology"/>